<dbReference type="AlphaFoldDB" id="A0A4R3YN65"/>
<evidence type="ECO:0000313" key="2">
    <source>
        <dbReference type="Proteomes" id="UP000295515"/>
    </source>
</evidence>
<gene>
    <name evidence="1" type="ORF">EDD60_12546</name>
</gene>
<organism evidence="1 2">
    <name type="scientific">Longibaculum muris</name>
    <dbReference type="NCBI Taxonomy" id="1796628"/>
    <lineage>
        <taxon>Bacteria</taxon>
        <taxon>Bacillati</taxon>
        <taxon>Bacillota</taxon>
        <taxon>Erysipelotrichia</taxon>
        <taxon>Erysipelotrichales</taxon>
        <taxon>Coprobacillaceae</taxon>
        <taxon>Longibaculum</taxon>
    </lineage>
</organism>
<name>A0A4R3YN65_9FIRM</name>
<evidence type="ECO:0008006" key="3">
    <source>
        <dbReference type="Google" id="ProtNLM"/>
    </source>
</evidence>
<dbReference type="EMBL" id="SMCQ01000025">
    <property type="protein sequence ID" value="TCV92958.1"/>
    <property type="molecule type" value="Genomic_DNA"/>
</dbReference>
<accession>A0A4R3YN65</accession>
<reference evidence="1 2" key="1">
    <citation type="submission" date="2019-03" db="EMBL/GenBank/DDBJ databases">
        <title>Genomic Encyclopedia of Type Strains, Phase IV (KMG-IV): sequencing the most valuable type-strain genomes for metagenomic binning, comparative biology and taxonomic classification.</title>
        <authorList>
            <person name="Goeker M."/>
        </authorList>
    </citation>
    <scope>NUCLEOTIDE SEQUENCE [LARGE SCALE GENOMIC DNA]</scope>
    <source>
        <strain evidence="1 2">DSM 29487</strain>
    </source>
</reference>
<keyword evidence="2" id="KW-1185">Reference proteome</keyword>
<dbReference type="Proteomes" id="UP000295515">
    <property type="component" value="Unassembled WGS sequence"/>
</dbReference>
<sequence length="123" mass="14662">MTNEQRAEALIQKYGFDFKKISKEEIRLLIKTEITHFQEGSSEYLRLLCGYLYCIGDISDVSLIERAKYDLNMDVGCMIDQEWIDSLKNGGIEDEYVRTRDEIIKSFIFYYKDFKAEDYEMYL</sequence>
<evidence type="ECO:0000313" key="1">
    <source>
        <dbReference type="EMBL" id="TCV92958.1"/>
    </source>
</evidence>
<protein>
    <recommendedName>
        <fullName evidence="3">Phosphoribosylglycinamide formyltransferase-1</fullName>
    </recommendedName>
</protein>
<proteinExistence type="predicted"/>
<comment type="caution">
    <text evidence="1">The sequence shown here is derived from an EMBL/GenBank/DDBJ whole genome shotgun (WGS) entry which is preliminary data.</text>
</comment>